<dbReference type="Proteomes" id="UP000027734">
    <property type="component" value="Unassembled WGS sequence"/>
</dbReference>
<feature type="domain" description="Type II secretion system protein GspE N-terminal" evidence="5">
    <location>
        <begin position="76"/>
        <end position="161"/>
    </location>
</feature>
<keyword evidence="4" id="KW-1133">Transmembrane helix</keyword>
<dbReference type="EMBL" id="JAMC01000002">
    <property type="protein sequence ID" value="KEJ90047.1"/>
    <property type="molecule type" value="Genomic_DNA"/>
</dbReference>
<feature type="transmembrane region" description="Helical" evidence="4">
    <location>
        <begin position="584"/>
        <end position="603"/>
    </location>
</feature>
<dbReference type="GO" id="GO:0016757">
    <property type="term" value="F:glycosyltransferase activity"/>
    <property type="evidence" value="ECO:0007669"/>
    <property type="project" value="UniProtKB-KW"/>
</dbReference>
<feature type="transmembrane region" description="Helical" evidence="4">
    <location>
        <begin position="504"/>
        <end position="529"/>
    </location>
</feature>
<protein>
    <submittedName>
        <fullName evidence="6">Glycosyl transferase</fullName>
    </submittedName>
</protein>
<dbReference type="STRING" id="1300350.Z948_519"/>
<evidence type="ECO:0000256" key="1">
    <source>
        <dbReference type="ARBA" id="ARBA00006739"/>
    </source>
</evidence>
<organism evidence="6 7">
    <name type="scientific">Sulfitobacter donghicola DSW-25 = KCTC 12864 = JCM 14565</name>
    <dbReference type="NCBI Taxonomy" id="1300350"/>
    <lineage>
        <taxon>Bacteria</taxon>
        <taxon>Pseudomonadati</taxon>
        <taxon>Pseudomonadota</taxon>
        <taxon>Alphaproteobacteria</taxon>
        <taxon>Rhodobacterales</taxon>
        <taxon>Roseobacteraceae</taxon>
        <taxon>Sulfitobacter</taxon>
    </lineage>
</organism>
<keyword evidence="2" id="KW-0328">Glycosyltransferase</keyword>
<evidence type="ECO:0000259" key="5">
    <source>
        <dbReference type="Pfam" id="PF05157"/>
    </source>
</evidence>
<dbReference type="InterPro" id="IPR029044">
    <property type="entry name" value="Nucleotide-diphossugar_trans"/>
</dbReference>
<comment type="similarity">
    <text evidence="1">Belongs to the glycosyltransferase 2 family.</text>
</comment>
<keyword evidence="3 6" id="KW-0808">Transferase</keyword>
<comment type="caution">
    <text evidence="6">The sequence shown here is derived from an EMBL/GenBank/DDBJ whole genome shotgun (WGS) entry which is preliminary data.</text>
</comment>
<name>A0A073IXF9_9RHOB</name>
<evidence type="ECO:0000256" key="2">
    <source>
        <dbReference type="ARBA" id="ARBA00022676"/>
    </source>
</evidence>
<dbReference type="AlphaFoldDB" id="A0A073IXF9"/>
<evidence type="ECO:0000313" key="6">
    <source>
        <dbReference type="EMBL" id="KEJ90047.1"/>
    </source>
</evidence>
<reference evidence="6 7" key="1">
    <citation type="submission" date="2014-01" db="EMBL/GenBank/DDBJ databases">
        <title>Sulfitobacter donghicola JCM 14565 Genome Sequencing.</title>
        <authorList>
            <person name="Lai Q."/>
            <person name="Hong Z."/>
        </authorList>
    </citation>
    <scope>NUCLEOTIDE SEQUENCE [LARGE SCALE GENOMIC DNA]</scope>
    <source>
        <strain evidence="6 7">JCM 14565</strain>
    </source>
</reference>
<keyword evidence="4" id="KW-0472">Membrane</keyword>
<gene>
    <name evidence="6" type="ORF">DSW25_07500</name>
</gene>
<dbReference type="InterPro" id="IPR037257">
    <property type="entry name" value="T2SS_E_N_sf"/>
</dbReference>
<dbReference type="PANTHER" id="PTHR43630:SF1">
    <property type="entry name" value="POLY-BETA-1,6-N-ACETYL-D-GLUCOSAMINE SYNTHASE"/>
    <property type="match status" value="1"/>
</dbReference>
<evidence type="ECO:0000256" key="4">
    <source>
        <dbReference type="SAM" id="Phobius"/>
    </source>
</evidence>
<dbReference type="InterPro" id="IPR007831">
    <property type="entry name" value="T2SS_GspE_N"/>
</dbReference>
<feature type="transmembrane region" description="Helical" evidence="4">
    <location>
        <begin position="212"/>
        <end position="232"/>
    </location>
</feature>
<accession>A0A073IXF9</accession>
<evidence type="ECO:0000256" key="3">
    <source>
        <dbReference type="ARBA" id="ARBA00022679"/>
    </source>
</evidence>
<dbReference type="eggNOG" id="COG1215">
    <property type="taxonomic scope" value="Bacteria"/>
</dbReference>
<dbReference type="Pfam" id="PF13641">
    <property type="entry name" value="Glyco_tranf_2_3"/>
    <property type="match status" value="1"/>
</dbReference>
<dbReference type="SUPFAM" id="SSF160246">
    <property type="entry name" value="EspE N-terminal domain-like"/>
    <property type="match status" value="1"/>
</dbReference>
<feature type="transmembrane region" description="Helical" evidence="4">
    <location>
        <begin position="549"/>
        <end position="572"/>
    </location>
</feature>
<keyword evidence="7" id="KW-1185">Reference proteome</keyword>
<proteinExistence type="inferred from homology"/>
<dbReference type="Pfam" id="PF05157">
    <property type="entry name" value="MshEN"/>
    <property type="match status" value="1"/>
</dbReference>
<evidence type="ECO:0000313" key="7">
    <source>
        <dbReference type="Proteomes" id="UP000027734"/>
    </source>
</evidence>
<sequence>MSDLLLRLPFPQAATPPVERLPLGRLLVNAGTITQNDLVHALELQRHIDAPLGEILVAEGLASPQEVMQSVSRQSNIPLAEHSASLPDPSLGSALPSGLCLKHRCVPWCKIGDVLMVGTNHPDHFEALKKCMGEHGRHMLPVLVSNKQIRDQITVIFGGELAARASTRVPAIESCRNWELDSTWRKPLAGLVLASLLLALLFAPAWTITVGMLFAFTTLVMSIVLKTAAFLAQMSKISQPTPPLARGEGRAFRSPKVSVLVPLLKEEEIAGKLIQRLSRLTYPKSLLEVVLVLEAHDTITKETIARTEMPNWISVVEVPTEGKLTTKPRALNYALDFCQGSIIGVWDAEDAPEPDQIEKVVTRFHEAPENVACVQGMLDYYNPRANWLARCFSIEYATWWRMILPGIAQLGLVIPLGGTTLFFRRDILEKLGGWDAHNVTEDADLGIRLARHGYVTELIPTVTYEEANCRAWPWVKQRSRWLKGFLVTWLVHMRRPRALLRELGFIRFLGVQTLLFATFVQFACAPLLWPFWITLAGFEHPVATTMGEPVAVGMAWFFLGAAVVNLAISMAAVSRKEHRHLMPYVFTIPLYFPMAAISSYKALKEMVVAPFYWDKTQHGVTRSGG</sequence>
<dbReference type="Gene3D" id="3.90.550.10">
    <property type="entry name" value="Spore Coat Polysaccharide Biosynthesis Protein SpsA, Chain A"/>
    <property type="match status" value="1"/>
</dbReference>
<dbReference type="RefSeq" id="WP_025058002.1">
    <property type="nucleotide sequence ID" value="NZ_JAMC01000002.1"/>
</dbReference>
<dbReference type="SUPFAM" id="SSF53448">
    <property type="entry name" value="Nucleotide-diphospho-sugar transferases"/>
    <property type="match status" value="1"/>
</dbReference>
<keyword evidence="4" id="KW-0812">Transmembrane</keyword>
<dbReference type="PANTHER" id="PTHR43630">
    <property type="entry name" value="POLY-BETA-1,6-N-ACETYL-D-GLUCOSAMINE SYNTHASE"/>
    <property type="match status" value="1"/>
</dbReference>
<dbReference type="OrthoDB" id="7431422at2"/>